<feature type="region of interest" description="Disordered" evidence="1">
    <location>
        <begin position="237"/>
        <end position="261"/>
    </location>
</feature>
<evidence type="ECO:0000313" key="4">
    <source>
        <dbReference type="Proteomes" id="UP001385951"/>
    </source>
</evidence>
<keyword evidence="2" id="KW-0472">Membrane</keyword>
<evidence type="ECO:0000313" key="3">
    <source>
        <dbReference type="EMBL" id="KAK7692959.1"/>
    </source>
</evidence>
<sequence>MFFFATFHLTLDGYRYMHAYVDLADVPGAGAKWLANVSTWHQVLKDALYGMTELIGDLVGTYRVYVIWGRNWKVTLLPSLLAIASAVSGFTLVGLYATKITSTDTMFSPTIQRWTQTFFSVSVIQTALITGLIVYRIRQVDQLGAKFRLSISSVGEVRVGSGEGKLMYVVWVLVESAGFLLIFEVMLLGTYIANNNAQYIFLNTIACIVGISFTANTIRSTMHFSCPFNSQTDTWNSGSHSNREGFHNQHARTSRIPGPSTFSQQSYSGYPMHPITINVTKCVGTHGDGGIEGTIDYDVESGGDIGEKL</sequence>
<dbReference type="Proteomes" id="UP001385951">
    <property type="component" value="Unassembled WGS sequence"/>
</dbReference>
<proteinExistence type="predicted"/>
<gene>
    <name evidence="3" type="ORF">QCA50_004600</name>
</gene>
<feature type="transmembrane region" description="Helical" evidence="2">
    <location>
        <begin position="199"/>
        <end position="218"/>
    </location>
</feature>
<name>A0AAW0GPI2_9APHY</name>
<feature type="transmembrane region" description="Helical" evidence="2">
    <location>
        <begin position="76"/>
        <end position="97"/>
    </location>
</feature>
<feature type="transmembrane region" description="Helical" evidence="2">
    <location>
        <begin position="117"/>
        <end position="137"/>
    </location>
</feature>
<dbReference type="AlphaFoldDB" id="A0AAW0GPI2"/>
<dbReference type="EMBL" id="JASBNA010000004">
    <property type="protein sequence ID" value="KAK7692959.1"/>
    <property type="molecule type" value="Genomic_DNA"/>
</dbReference>
<evidence type="ECO:0000256" key="1">
    <source>
        <dbReference type="SAM" id="MobiDB-lite"/>
    </source>
</evidence>
<keyword evidence="2" id="KW-1133">Transmembrane helix</keyword>
<feature type="transmembrane region" description="Helical" evidence="2">
    <location>
        <begin position="168"/>
        <end position="193"/>
    </location>
</feature>
<reference evidence="3 4" key="1">
    <citation type="submission" date="2022-09" db="EMBL/GenBank/DDBJ databases">
        <authorList>
            <person name="Palmer J.M."/>
        </authorList>
    </citation>
    <scope>NUCLEOTIDE SEQUENCE [LARGE SCALE GENOMIC DNA]</scope>
    <source>
        <strain evidence="3 4">DSM 7382</strain>
    </source>
</reference>
<accession>A0AAW0GPI2</accession>
<protein>
    <submittedName>
        <fullName evidence="3">Uncharacterized protein</fullName>
    </submittedName>
</protein>
<keyword evidence="4" id="KW-1185">Reference proteome</keyword>
<keyword evidence="2" id="KW-0812">Transmembrane</keyword>
<comment type="caution">
    <text evidence="3">The sequence shown here is derived from an EMBL/GenBank/DDBJ whole genome shotgun (WGS) entry which is preliminary data.</text>
</comment>
<evidence type="ECO:0000256" key="2">
    <source>
        <dbReference type="SAM" id="Phobius"/>
    </source>
</evidence>
<organism evidence="3 4">
    <name type="scientific">Cerrena zonata</name>
    <dbReference type="NCBI Taxonomy" id="2478898"/>
    <lineage>
        <taxon>Eukaryota</taxon>
        <taxon>Fungi</taxon>
        <taxon>Dikarya</taxon>
        <taxon>Basidiomycota</taxon>
        <taxon>Agaricomycotina</taxon>
        <taxon>Agaricomycetes</taxon>
        <taxon>Polyporales</taxon>
        <taxon>Cerrenaceae</taxon>
        <taxon>Cerrena</taxon>
    </lineage>
</organism>